<dbReference type="RefSeq" id="WP_029241211.1">
    <property type="nucleotide sequence ID" value="NZ_CP036495.1"/>
</dbReference>
<evidence type="ECO:0000313" key="1">
    <source>
        <dbReference type="EMBL" id="UZA70255.1"/>
    </source>
</evidence>
<reference evidence="1" key="1">
    <citation type="submission" date="2019-02" db="EMBL/GenBank/DDBJ databases">
        <authorList>
            <person name="Lutz S."/>
            <person name="Schori C."/>
            <person name="Ahrens C.H."/>
            <person name="Gueguen E."/>
        </authorList>
    </citation>
    <scope>NUCLEOTIDE SEQUENCE</scope>
    <source>
        <strain evidence="1">Psy35</strain>
    </source>
</reference>
<evidence type="ECO:0000313" key="2">
    <source>
        <dbReference type="Proteomes" id="UP001163644"/>
    </source>
</evidence>
<gene>
    <name evidence="1" type="ORF">EZZ81_19280</name>
</gene>
<accession>A0AA46ZUN0</accession>
<dbReference type="AlphaFoldDB" id="A0AA46ZUN0"/>
<name>A0AA46ZUN0_PSEVI</name>
<organism evidence="1 2">
    <name type="scientific">Pseudomonas viridiflava</name>
    <name type="common">Phytomonas viridiflava</name>
    <dbReference type="NCBI Taxonomy" id="33069"/>
    <lineage>
        <taxon>Bacteria</taxon>
        <taxon>Pseudomonadati</taxon>
        <taxon>Pseudomonadota</taxon>
        <taxon>Gammaproteobacteria</taxon>
        <taxon>Pseudomonadales</taxon>
        <taxon>Pseudomonadaceae</taxon>
        <taxon>Pseudomonas</taxon>
    </lineage>
</organism>
<evidence type="ECO:0008006" key="3">
    <source>
        <dbReference type="Google" id="ProtNLM"/>
    </source>
</evidence>
<dbReference type="EMBL" id="CP036495">
    <property type="protein sequence ID" value="UZA70255.1"/>
    <property type="molecule type" value="Genomic_DNA"/>
</dbReference>
<sequence length="81" mass="8925">MPSPDYRFSLTIKDSPATFQVLAFDGVEGISKPYTFTVELVSEQANINLDNLLNRQAFLAFGDGGLGIHGQIYRMVQTADI</sequence>
<dbReference type="Gene3D" id="2.30.110.50">
    <property type="match status" value="1"/>
</dbReference>
<proteinExistence type="predicted"/>
<dbReference type="SUPFAM" id="SSF69279">
    <property type="entry name" value="Phage tail proteins"/>
    <property type="match status" value="1"/>
</dbReference>
<dbReference type="Proteomes" id="UP001163644">
    <property type="component" value="Chromosome"/>
</dbReference>
<protein>
    <recommendedName>
        <fullName evidence="3">Rhs element Vgr protein</fullName>
    </recommendedName>
</protein>